<dbReference type="GO" id="GO:0005886">
    <property type="term" value="C:plasma membrane"/>
    <property type="evidence" value="ECO:0007669"/>
    <property type="project" value="UniProtKB-SubCell"/>
</dbReference>
<dbReference type="PRINTS" id="PR01036">
    <property type="entry name" value="TCRTETB"/>
</dbReference>
<dbReference type="KEGG" id="emo:DM558_05500"/>
<feature type="transmembrane region" description="Helical" evidence="8">
    <location>
        <begin position="363"/>
        <end position="385"/>
    </location>
</feature>
<evidence type="ECO:0000259" key="9">
    <source>
        <dbReference type="PROSITE" id="PS50850"/>
    </source>
</evidence>
<evidence type="ECO:0000256" key="5">
    <source>
        <dbReference type="ARBA" id="ARBA00022692"/>
    </source>
</evidence>
<evidence type="ECO:0000256" key="8">
    <source>
        <dbReference type="SAM" id="Phobius"/>
    </source>
</evidence>
<dbReference type="InterPro" id="IPR004638">
    <property type="entry name" value="EmrB-like"/>
</dbReference>
<name>A0A3Q9JLC4_9GAMM</name>
<dbReference type="CDD" id="cd17503">
    <property type="entry name" value="MFS_LmrB_MDR_like"/>
    <property type="match status" value="1"/>
</dbReference>
<keyword evidence="4" id="KW-1003">Cell membrane</keyword>
<evidence type="ECO:0000256" key="7">
    <source>
        <dbReference type="ARBA" id="ARBA00023136"/>
    </source>
</evidence>
<protein>
    <submittedName>
        <fullName evidence="10">DHA2 family efflux MFS transporter permease subunit</fullName>
    </submittedName>
</protein>
<dbReference type="AlphaFoldDB" id="A0A3Q9JLC4"/>
<feature type="transmembrane region" description="Helical" evidence="8">
    <location>
        <begin position="138"/>
        <end position="159"/>
    </location>
</feature>
<feature type="transmembrane region" description="Helical" evidence="8">
    <location>
        <begin position="296"/>
        <end position="319"/>
    </location>
</feature>
<dbReference type="GO" id="GO:0022857">
    <property type="term" value="F:transmembrane transporter activity"/>
    <property type="evidence" value="ECO:0007669"/>
    <property type="project" value="InterPro"/>
</dbReference>
<accession>A0A3Q9JLC4</accession>
<dbReference type="Pfam" id="PF07690">
    <property type="entry name" value="MFS_1"/>
    <property type="match status" value="1"/>
</dbReference>
<keyword evidence="3" id="KW-0813">Transport</keyword>
<dbReference type="Gene3D" id="1.20.1720.10">
    <property type="entry name" value="Multidrug resistance protein D"/>
    <property type="match status" value="1"/>
</dbReference>
<comment type="similarity">
    <text evidence="2">Belongs to the major facilitator superfamily. EmrB family.</text>
</comment>
<feature type="transmembrane region" description="Helical" evidence="8">
    <location>
        <begin position="199"/>
        <end position="218"/>
    </location>
</feature>
<dbReference type="PROSITE" id="PS50850">
    <property type="entry name" value="MFS"/>
    <property type="match status" value="1"/>
</dbReference>
<proteinExistence type="inferred from homology"/>
<gene>
    <name evidence="10" type="ORF">DM558_05500</name>
</gene>
<evidence type="ECO:0000256" key="4">
    <source>
        <dbReference type="ARBA" id="ARBA00022475"/>
    </source>
</evidence>
<feature type="transmembrane region" description="Helical" evidence="8">
    <location>
        <begin position="331"/>
        <end position="351"/>
    </location>
</feature>
<organism evidence="10 11">
    <name type="scientific">Entomomonas moraniae</name>
    <dbReference type="NCBI Taxonomy" id="2213226"/>
    <lineage>
        <taxon>Bacteria</taxon>
        <taxon>Pseudomonadati</taxon>
        <taxon>Pseudomonadota</taxon>
        <taxon>Gammaproteobacteria</taxon>
        <taxon>Pseudomonadales</taxon>
        <taxon>Pseudomonadaceae</taxon>
        <taxon>Entomomonas</taxon>
    </lineage>
</organism>
<keyword evidence="7 8" id="KW-0472">Membrane</keyword>
<feature type="transmembrane region" description="Helical" evidence="8">
    <location>
        <begin position="478"/>
        <end position="496"/>
    </location>
</feature>
<evidence type="ECO:0000313" key="10">
    <source>
        <dbReference type="EMBL" id="AZS52182.1"/>
    </source>
</evidence>
<feature type="domain" description="Major facilitator superfamily (MFS) profile" evidence="9">
    <location>
        <begin position="13"/>
        <end position="501"/>
    </location>
</feature>
<dbReference type="InterPro" id="IPR020846">
    <property type="entry name" value="MFS_dom"/>
</dbReference>
<feature type="transmembrane region" description="Helical" evidence="8">
    <location>
        <begin position="103"/>
        <end position="126"/>
    </location>
</feature>
<keyword evidence="5 8" id="KW-0812">Transmembrane</keyword>
<evidence type="ECO:0000256" key="1">
    <source>
        <dbReference type="ARBA" id="ARBA00004651"/>
    </source>
</evidence>
<dbReference type="EMBL" id="CP029822">
    <property type="protein sequence ID" value="AZS52182.1"/>
    <property type="molecule type" value="Genomic_DNA"/>
</dbReference>
<dbReference type="SUPFAM" id="SSF103473">
    <property type="entry name" value="MFS general substrate transporter"/>
    <property type="match status" value="1"/>
</dbReference>
<dbReference type="NCBIfam" id="TIGR00711">
    <property type="entry name" value="efflux_EmrB"/>
    <property type="match status" value="1"/>
</dbReference>
<evidence type="ECO:0000256" key="2">
    <source>
        <dbReference type="ARBA" id="ARBA00008537"/>
    </source>
</evidence>
<feature type="transmembrane region" description="Helical" evidence="8">
    <location>
        <begin position="77"/>
        <end position="97"/>
    </location>
</feature>
<dbReference type="InterPro" id="IPR011701">
    <property type="entry name" value="MFS"/>
</dbReference>
<evidence type="ECO:0000256" key="6">
    <source>
        <dbReference type="ARBA" id="ARBA00022989"/>
    </source>
</evidence>
<keyword evidence="11" id="KW-1185">Reference proteome</keyword>
<feature type="transmembrane region" description="Helical" evidence="8">
    <location>
        <begin position="165"/>
        <end position="187"/>
    </location>
</feature>
<dbReference type="Gene3D" id="1.20.1250.20">
    <property type="entry name" value="MFS general substrate transporter like domains"/>
    <property type="match status" value="1"/>
</dbReference>
<feature type="transmembrane region" description="Helical" evidence="8">
    <location>
        <begin position="268"/>
        <end position="290"/>
    </location>
</feature>
<feature type="transmembrane region" description="Helical" evidence="8">
    <location>
        <begin position="49"/>
        <end position="70"/>
    </location>
</feature>
<comment type="subcellular location">
    <subcellularLocation>
        <location evidence="1">Cell membrane</location>
        <topology evidence="1">Multi-pass membrane protein</topology>
    </subcellularLocation>
</comment>
<feature type="transmembrane region" description="Helical" evidence="8">
    <location>
        <begin position="224"/>
        <end position="248"/>
    </location>
</feature>
<evidence type="ECO:0000256" key="3">
    <source>
        <dbReference type="ARBA" id="ARBA00022448"/>
    </source>
</evidence>
<dbReference type="PANTHER" id="PTHR42718">
    <property type="entry name" value="MAJOR FACILITATOR SUPERFAMILY MULTIDRUG TRANSPORTER MFSC"/>
    <property type="match status" value="1"/>
</dbReference>
<dbReference type="InterPro" id="IPR036259">
    <property type="entry name" value="MFS_trans_sf"/>
</dbReference>
<keyword evidence="6 8" id="KW-1133">Transmembrane helix</keyword>
<dbReference type="PANTHER" id="PTHR42718:SF9">
    <property type="entry name" value="MAJOR FACILITATOR SUPERFAMILY MULTIDRUG TRANSPORTER MFSC"/>
    <property type="match status" value="1"/>
</dbReference>
<evidence type="ECO:0000313" key="11">
    <source>
        <dbReference type="Proteomes" id="UP000273143"/>
    </source>
</evidence>
<dbReference type="Proteomes" id="UP000273143">
    <property type="component" value="Chromosome"/>
</dbReference>
<reference evidence="11" key="1">
    <citation type="submission" date="2018-06" db="EMBL/GenBank/DDBJ databases">
        <title>Complete genome of Pseudomonas insecticola strain QZS01.</title>
        <authorList>
            <person name="Wang J."/>
            <person name="Su Q."/>
        </authorList>
    </citation>
    <scope>NUCLEOTIDE SEQUENCE [LARGE SCALE GENOMIC DNA]</scope>
    <source>
        <strain evidence="11">QZS01</strain>
    </source>
</reference>
<sequence length="503" mass="54889">MSQKYTRAELVLVTIVLAIATFMQVLDSTIANVAVPTISGELGVSSTVGTWVITGFGAANAVSIAASGFLAKKVGEVRLLLISTALFTLFSFLAGISNSIGTLIFFRVLQGAVAGPVIPLSQSLLLRSYPPIMKNMAMAFWSMTVILAPVVGPILGGYICYNYTWSWIFFINIPLGIAIVIIGIPLLKRLETKPQVIPFNFISLGLLTIGVGCLQIMLDKGNQLGWFASKQIIILAIISVVSLTYLVIGELFSKNPTVDFSLFKSRNFTIGTLSVSLAYMAYFGAIVLIPQLLQEVYGYTALWAGIALAPIGIIPILISAPLAKLSNKVDIRFVITTSFVFYAICFFWRAFTYTPNMGLAEVVWPQFIQGIAVACFLMPLTTLTLTGLPENRLASATSLSNFFRTLAGSVGTSITTTMWSNNAALHHSQLVENINPYNPESTLTYQTLERIGLSLQQIPSYLNQQINDQSLIMSANDIFWLSGCTFILLIMMIWFAKPSQKVN</sequence>